<dbReference type="Gene3D" id="3.50.80.10">
    <property type="entry name" value="D-tyrosyl-tRNA(Tyr) deacylase"/>
    <property type="match status" value="1"/>
</dbReference>
<feature type="transmembrane region" description="Helical" evidence="14">
    <location>
        <begin position="202"/>
        <end position="226"/>
    </location>
</feature>
<evidence type="ECO:0000256" key="1">
    <source>
        <dbReference type="ARBA" id="ARBA00004477"/>
    </source>
</evidence>
<evidence type="ECO:0000256" key="6">
    <source>
        <dbReference type="ARBA" id="ARBA00022824"/>
    </source>
</evidence>
<keyword evidence="4 14" id="KW-0813">Transport</keyword>
<keyword evidence="8 14" id="KW-0445">Lipid transport</keyword>
<evidence type="ECO:0000256" key="4">
    <source>
        <dbReference type="ARBA" id="ARBA00022448"/>
    </source>
</evidence>
<evidence type="ECO:0000256" key="11">
    <source>
        <dbReference type="ARBA" id="ARBA00047676"/>
    </source>
</evidence>
<dbReference type="GO" id="GO:0097036">
    <property type="term" value="P:regulation of plasma membrane sterol distribution"/>
    <property type="evidence" value="ECO:0007669"/>
    <property type="project" value="UniProtKB-UniRule"/>
</dbReference>
<evidence type="ECO:0000313" key="17">
    <source>
        <dbReference type="Proteomes" id="UP001233271"/>
    </source>
</evidence>
<protein>
    <recommendedName>
        <fullName evidence="13 14">Multifunctional fusion protein</fullName>
    </recommendedName>
    <domain>
        <recommendedName>
            <fullName evidence="13">D-aminoacyl-tRNA deacylase</fullName>
            <ecNumber evidence="13">3.1.1.96</ecNumber>
        </recommendedName>
    </domain>
    <domain>
        <recommendedName>
            <fullName evidence="14">Protein ARV</fullName>
        </recommendedName>
    </domain>
</protein>
<sequence length="518" mass="55387">MSIIANMASPAGASQNSPAGESLIPEAAAAAAPLCTSCAYPARYVYTTYTSRSNIRLSVCPRCGDFVDPLIEAPPLLLVLDLVLLKPRVFLHLLYNRGSPPFDARGVITDSPPQHGGYDRAAGLRADLVRLGAATLAAEAASRLADRPELGVLRVALVAALELTAQLITSTTVTLAILHLRGWYPPTSKGISDGRRDGFRPILVPLVLLYTALLPLVLGLVLRIWYTPTYSDPEFGFTGLLAAHSPGVAAEVAALAKAWGHTDRVWAGTRLLGGMSAGFGLRVLLPTRPLETKVVNASVAVDGKTISQIGRGLMILVGINRDDTNEDRDWIIKKVLAAKLWDGDDAWRNSVTEIEGEVLCVSQFTLFANFKGARPDFHDSMSTIPGKAMYTSFLEKIGAAYRPDRIKDGEFGAMMAVSLTNDGPVTIIFDSKDRQGSRRSASASGASTPRQPQPPPKGSAAAEEIAKAKMAAKKAKKAEWEARKARGEIPAKGAFARGEIPAANKLEEKLVNLSVSEQ</sequence>
<comment type="caution">
    <text evidence="14">Lacks conserved residue(s) required for the propagation of feature annotation.</text>
</comment>
<evidence type="ECO:0000256" key="2">
    <source>
        <dbReference type="ARBA" id="ARBA00009187"/>
    </source>
</evidence>
<dbReference type="PANTHER" id="PTHR10472:SF5">
    <property type="entry name" value="D-AMINOACYL-TRNA DEACYLASE 1"/>
    <property type="match status" value="1"/>
</dbReference>
<keyword evidence="6 14" id="KW-0256">Endoplasmic reticulum</keyword>
<dbReference type="PANTHER" id="PTHR10472">
    <property type="entry name" value="D-TYROSYL-TRNA TYR DEACYLASE"/>
    <property type="match status" value="1"/>
</dbReference>
<keyword evidence="13" id="KW-0963">Cytoplasm</keyword>
<dbReference type="GO" id="GO:0000049">
    <property type="term" value="F:tRNA binding"/>
    <property type="evidence" value="ECO:0007669"/>
    <property type="project" value="UniProtKB-KW"/>
</dbReference>
<evidence type="ECO:0000256" key="10">
    <source>
        <dbReference type="ARBA" id="ARBA00023136"/>
    </source>
</evidence>
<dbReference type="RefSeq" id="XP_060454058.1">
    <property type="nucleotide sequence ID" value="XM_060597135.1"/>
</dbReference>
<evidence type="ECO:0000256" key="3">
    <source>
        <dbReference type="ARBA" id="ARBA00009673"/>
    </source>
</evidence>
<dbReference type="InterPro" id="IPR007290">
    <property type="entry name" value="Arv1"/>
</dbReference>
<dbReference type="FunFam" id="3.50.80.10:FF:000001">
    <property type="entry name" value="D-aminoacyl-tRNA deacylase"/>
    <property type="match status" value="1"/>
</dbReference>
<name>A0AA48L1E8_9TREE</name>
<dbReference type="GO" id="GO:0000139">
    <property type="term" value="C:Golgi membrane"/>
    <property type="evidence" value="ECO:0007669"/>
    <property type="project" value="UniProtKB-SubCell"/>
</dbReference>
<dbReference type="GO" id="GO:0051500">
    <property type="term" value="F:D-tyrosyl-tRNA(Tyr) deacylase activity"/>
    <property type="evidence" value="ECO:0007669"/>
    <property type="project" value="TreeGrafter"/>
</dbReference>
<keyword evidence="13" id="KW-0694">RNA-binding</keyword>
<reference evidence="16" key="1">
    <citation type="journal article" date="2023" name="BMC Genomics">
        <title>Chromosome-level genome assemblies of Cutaneotrichosporon spp. (Trichosporonales, Basidiomycota) reveal imbalanced evolution between nucleotide sequences and chromosome synteny.</title>
        <authorList>
            <person name="Kobayashi Y."/>
            <person name="Kayamori A."/>
            <person name="Aoki K."/>
            <person name="Shiwa Y."/>
            <person name="Matsutani M."/>
            <person name="Fujita N."/>
            <person name="Sugita T."/>
            <person name="Iwasaki W."/>
            <person name="Tanaka N."/>
            <person name="Takashima M."/>
        </authorList>
    </citation>
    <scope>NUCLEOTIDE SEQUENCE</scope>
    <source>
        <strain evidence="16">HIS019</strain>
    </source>
</reference>
<proteinExistence type="inferred from homology"/>
<accession>A0AA48L1E8</accession>
<evidence type="ECO:0000256" key="14">
    <source>
        <dbReference type="RuleBase" id="RU368065"/>
    </source>
</evidence>
<comment type="similarity">
    <text evidence="3 13">Belongs to the DTD family.</text>
</comment>
<evidence type="ECO:0000256" key="5">
    <source>
        <dbReference type="ARBA" id="ARBA00022692"/>
    </source>
</evidence>
<dbReference type="EC" id="3.1.1.96" evidence="13"/>
<dbReference type="InterPro" id="IPR023509">
    <property type="entry name" value="DTD-like_sf"/>
</dbReference>
<feature type="region of interest" description="Disordered" evidence="15">
    <location>
        <begin position="430"/>
        <end position="497"/>
    </location>
</feature>
<dbReference type="Pfam" id="PF04161">
    <property type="entry name" value="Arv1"/>
    <property type="match status" value="1"/>
</dbReference>
<evidence type="ECO:0000256" key="7">
    <source>
        <dbReference type="ARBA" id="ARBA00022989"/>
    </source>
</evidence>
<dbReference type="GeneID" id="85492663"/>
<dbReference type="KEGG" id="ccac:CcaHIS019_0201540"/>
<evidence type="ECO:0000256" key="9">
    <source>
        <dbReference type="ARBA" id="ARBA00023098"/>
    </source>
</evidence>
<dbReference type="EMBL" id="AP028213">
    <property type="protein sequence ID" value="BEI88792.1"/>
    <property type="molecule type" value="Genomic_DNA"/>
</dbReference>
<dbReference type="GO" id="GO:0016125">
    <property type="term" value="P:sterol metabolic process"/>
    <property type="evidence" value="ECO:0007669"/>
    <property type="project" value="UniProtKB-UniRule"/>
</dbReference>
<dbReference type="Proteomes" id="UP001233271">
    <property type="component" value="Chromosome 2"/>
</dbReference>
<evidence type="ECO:0000256" key="13">
    <source>
        <dbReference type="RuleBase" id="RU003470"/>
    </source>
</evidence>
<keyword evidence="7 14" id="KW-1133">Transmembrane helix</keyword>
<organism evidence="16 17">
    <name type="scientific">Cutaneotrichosporon cavernicola</name>
    <dbReference type="NCBI Taxonomy" id="279322"/>
    <lineage>
        <taxon>Eukaryota</taxon>
        <taxon>Fungi</taxon>
        <taxon>Dikarya</taxon>
        <taxon>Basidiomycota</taxon>
        <taxon>Agaricomycotina</taxon>
        <taxon>Tremellomycetes</taxon>
        <taxon>Trichosporonales</taxon>
        <taxon>Trichosporonaceae</taxon>
        <taxon>Cutaneotrichosporon</taxon>
    </lineage>
</organism>
<dbReference type="NCBIfam" id="TIGR00256">
    <property type="entry name" value="D-aminoacyl-tRNA deacylase"/>
    <property type="match status" value="1"/>
</dbReference>
<keyword evidence="14" id="KW-0333">Golgi apparatus</keyword>
<comment type="catalytic activity">
    <reaction evidence="12">
        <text>a D-aminoacyl-tRNA + H2O = a tRNA + a D-alpha-amino acid + H(+)</text>
        <dbReference type="Rhea" id="RHEA:13953"/>
        <dbReference type="Rhea" id="RHEA-COMP:10123"/>
        <dbReference type="Rhea" id="RHEA-COMP:10124"/>
        <dbReference type="ChEBI" id="CHEBI:15377"/>
        <dbReference type="ChEBI" id="CHEBI:15378"/>
        <dbReference type="ChEBI" id="CHEBI:59871"/>
        <dbReference type="ChEBI" id="CHEBI:78442"/>
        <dbReference type="ChEBI" id="CHEBI:79333"/>
        <dbReference type="EC" id="3.1.1.96"/>
    </reaction>
</comment>
<keyword evidence="13" id="KW-0820">tRNA-binding</keyword>
<comment type="similarity">
    <text evidence="2 14">Belongs to the ARV1 family.</text>
</comment>
<dbReference type="GO" id="GO:0006665">
    <property type="term" value="P:sphingolipid metabolic process"/>
    <property type="evidence" value="ECO:0007669"/>
    <property type="project" value="UniProtKB-UniRule"/>
</dbReference>
<comment type="function">
    <text evidence="14">Regulates also the sphingolipid metabolism.</text>
</comment>
<dbReference type="AlphaFoldDB" id="A0AA48L1E8"/>
<comment type="subcellular location">
    <subcellularLocation>
        <location evidence="13">Cytoplasm</location>
    </subcellularLocation>
    <subcellularLocation>
        <location evidence="1 14">Endoplasmic reticulum membrane</location>
        <topology evidence="1 14">Multi-pass membrane protein</topology>
    </subcellularLocation>
    <subcellularLocation>
        <location evidence="14">Golgi apparatus membrane</location>
        <topology evidence="14">Multi-pass membrane protein</topology>
    </subcellularLocation>
</comment>
<keyword evidence="14" id="KW-0746">Sphingolipid metabolism</keyword>
<dbReference type="InterPro" id="IPR003732">
    <property type="entry name" value="Daa-tRNA_deacyls_DTD"/>
</dbReference>
<feature type="compositionally biased region" description="Basic and acidic residues" evidence="15">
    <location>
        <begin position="477"/>
        <end position="489"/>
    </location>
</feature>
<gene>
    <name evidence="16" type="primary">ARV1</name>
    <name evidence="16" type="ORF">CcaverHIS019_0201540</name>
</gene>
<dbReference type="SUPFAM" id="SSF69500">
    <property type="entry name" value="DTD-like"/>
    <property type="match status" value="1"/>
</dbReference>
<dbReference type="Pfam" id="PF02580">
    <property type="entry name" value="Tyr_Deacylase"/>
    <property type="match status" value="1"/>
</dbReference>
<evidence type="ECO:0000313" key="16">
    <source>
        <dbReference type="EMBL" id="BEI88792.1"/>
    </source>
</evidence>
<dbReference type="GO" id="GO:0032366">
    <property type="term" value="P:intracellular sterol transport"/>
    <property type="evidence" value="ECO:0007669"/>
    <property type="project" value="UniProtKB-UniRule"/>
</dbReference>
<comment type="catalytic activity">
    <reaction evidence="11">
        <text>glycyl-tRNA(Ala) + H2O = tRNA(Ala) + glycine + H(+)</text>
        <dbReference type="Rhea" id="RHEA:53744"/>
        <dbReference type="Rhea" id="RHEA-COMP:9657"/>
        <dbReference type="Rhea" id="RHEA-COMP:13640"/>
        <dbReference type="ChEBI" id="CHEBI:15377"/>
        <dbReference type="ChEBI" id="CHEBI:15378"/>
        <dbReference type="ChEBI" id="CHEBI:57305"/>
        <dbReference type="ChEBI" id="CHEBI:78442"/>
        <dbReference type="ChEBI" id="CHEBI:78522"/>
        <dbReference type="EC" id="3.1.1.96"/>
    </reaction>
</comment>
<keyword evidence="17" id="KW-1185">Reference proteome</keyword>
<evidence type="ECO:0000256" key="12">
    <source>
        <dbReference type="ARBA" id="ARBA00048018"/>
    </source>
</evidence>
<keyword evidence="5 14" id="KW-0812">Transmembrane</keyword>
<evidence type="ECO:0000256" key="8">
    <source>
        <dbReference type="ARBA" id="ARBA00023055"/>
    </source>
</evidence>
<feature type="compositionally biased region" description="Low complexity" evidence="15">
    <location>
        <begin position="438"/>
        <end position="447"/>
    </location>
</feature>
<evidence type="ECO:0000256" key="15">
    <source>
        <dbReference type="SAM" id="MobiDB-lite"/>
    </source>
</evidence>
<keyword evidence="9 14" id="KW-0443">Lipid metabolism</keyword>
<comment type="function">
    <text evidence="14">Mediator of sterol homeostasis involved in sterol uptake, trafficking and distribution into membranes.</text>
</comment>
<dbReference type="GO" id="GO:0005789">
    <property type="term" value="C:endoplasmic reticulum membrane"/>
    <property type="evidence" value="ECO:0007669"/>
    <property type="project" value="UniProtKB-SubCell"/>
</dbReference>
<keyword evidence="10 14" id="KW-0472">Membrane</keyword>
<keyword evidence="13" id="KW-0378">Hydrolase</keyword>